<reference evidence="1" key="1">
    <citation type="journal article" date="2013" name="J. Plant Res.">
        <title>Effect of fungi and light on seed germination of three Opuntia species from semiarid lands of central Mexico.</title>
        <authorList>
            <person name="Delgado-Sanchez P."/>
            <person name="Jimenez-Bremont J.F."/>
            <person name="Guerrero-Gonzalez Mde L."/>
            <person name="Flores J."/>
        </authorList>
    </citation>
    <scope>NUCLEOTIDE SEQUENCE</scope>
    <source>
        <tissue evidence="1">Cladode</tissue>
    </source>
</reference>
<sequence length="103" mass="11953">MKIGYLHWSLLHLRLIPLSTKLKAPQPPAMADPPLRPPMIISLWAGKTSLMTEMVTPFGRILSTKTLSWRLIYISSCMARATLCIRSKRKRFYCFIYFFCKSN</sequence>
<protein>
    <submittedName>
        <fullName evidence="1">Uncharacterized protein</fullName>
    </submittedName>
</protein>
<proteinExistence type="predicted"/>
<accession>A0A7C9CZ34</accession>
<name>A0A7C9CZ34_OPUST</name>
<dbReference type="EMBL" id="GISG01059727">
    <property type="protein sequence ID" value="MBA4627025.1"/>
    <property type="molecule type" value="Transcribed_RNA"/>
</dbReference>
<reference evidence="1" key="2">
    <citation type="submission" date="2020-07" db="EMBL/GenBank/DDBJ databases">
        <authorList>
            <person name="Vera ALvarez R."/>
            <person name="Arias-Moreno D.M."/>
            <person name="Jimenez-Jacinto V."/>
            <person name="Jimenez-Bremont J.F."/>
            <person name="Swaminathan K."/>
            <person name="Moose S.P."/>
            <person name="Guerrero-Gonzalez M.L."/>
            <person name="Marino-Ramirez L."/>
            <person name="Landsman D."/>
            <person name="Rodriguez-Kessler M."/>
            <person name="Delgado-Sanchez P."/>
        </authorList>
    </citation>
    <scope>NUCLEOTIDE SEQUENCE</scope>
    <source>
        <tissue evidence="1">Cladode</tissue>
    </source>
</reference>
<dbReference type="AlphaFoldDB" id="A0A7C9CZ34"/>
<organism evidence="1">
    <name type="scientific">Opuntia streptacantha</name>
    <name type="common">Prickly pear cactus</name>
    <name type="synonym">Opuntia cardona</name>
    <dbReference type="NCBI Taxonomy" id="393608"/>
    <lineage>
        <taxon>Eukaryota</taxon>
        <taxon>Viridiplantae</taxon>
        <taxon>Streptophyta</taxon>
        <taxon>Embryophyta</taxon>
        <taxon>Tracheophyta</taxon>
        <taxon>Spermatophyta</taxon>
        <taxon>Magnoliopsida</taxon>
        <taxon>eudicotyledons</taxon>
        <taxon>Gunneridae</taxon>
        <taxon>Pentapetalae</taxon>
        <taxon>Caryophyllales</taxon>
        <taxon>Cactineae</taxon>
        <taxon>Cactaceae</taxon>
        <taxon>Opuntioideae</taxon>
        <taxon>Opuntia</taxon>
    </lineage>
</organism>
<evidence type="ECO:0000313" key="1">
    <source>
        <dbReference type="EMBL" id="MBA4627025.1"/>
    </source>
</evidence>